<keyword evidence="3" id="KW-1185">Reference proteome</keyword>
<gene>
    <name evidence="2" type="ORF">ACA1_246110</name>
</gene>
<dbReference type="GO" id="GO:0030247">
    <property type="term" value="F:polysaccharide binding"/>
    <property type="evidence" value="ECO:0007669"/>
    <property type="project" value="InterPro"/>
</dbReference>
<dbReference type="Proteomes" id="UP000011083">
    <property type="component" value="Unassembled WGS sequence"/>
</dbReference>
<dbReference type="KEGG" id="acan:ACA1_246110"/>
<accession>L8GL84</accession>
<dbReference type="VEuPathDB" id="AmoebaDB:ACA1_246110"/>
<reference evidence="2 3" key="1">
    <citation type="journal article" date="2013" name="Genome Biol.">
        <title>Genome of Acanthamoeba castellanii highlights extensive lateral gene transfer and early evolution of tyrosine kinase signaling.</title>
        <authorList>
            <person name="Clarke M."/>
            <person name="Lohan A.J."/>
            <person name="Liu B."/>
            <person name="Lagkouvardos I."/>
            <person name="Roy S."/>
            <person name="Zafar N."/>
            <person name="Bertelli C."/>
            <person name="Schilde C."/>
            <person name="Kianianmomeni A."/>
            <person name="Burglin T.R."/>
            <person name="Frech C."/>
            <person name="Turcotte B."/>
            <person name="Kopec K.O."/>
            <person name="Synnott J.M."/>
            <person name="Choo C."/>
            <person name="Paponov I."/>
            <person name="Finkler A."/>
            <person name="Soon Heng Tan C."/>
            <person name="Hutchins A.P."/>
            <person name="Weinmeier T."/>
            <person name="Rattei T."/>
            <person name="Chu J.S."/>
            <person name="Gimenez G."/>
            <person name="Irimia M."/>
            <person name="Rigden D.J."/>
            <person name="Fitzpatrick D.A."/>
            <person name="Lorenzo-Morales J."/>
            <person name="Bateman A."/>
            <person name="Chiu C.H."/>
            <person name="Tang P."/>
            <person name="Hegemann P."/>
            <person name="Fromm H."/>
            <person name="Raoult D."/>
            <person name="Greub G."/>
            <person name="Miranda-Saavedra D."/>
            <person name="Chen N."/>
            <person name="Nash P."/>
            <person name="Ginger M.L."/>
            <person name="Horn M."/>
            <person name="Schaap P."/>
            <person name="Caler L."/>
            <person name="Loftus B."/>
        </authorList>
    </citation>
    <scope>NUCLEOTIDE SEQUENCE [LARGE SCALE GENOMIC DNA]</scope>
    <source>
        <strain evidence="2 3">Neff</strain>
    </source>
</reference>
<dbReference type="Gene3D" id="2.60.40.290">
    <property type="match status" value="1"/>
</dbReference>
<feature type="signal peptide" evidence="1">
    <location>
        <begin position="1"/>
        <end position="22"/>
    </location>
</feature>
<dbReference type="GO" id="GO:0004553">
    <property type="term" value="F:hydrolase activity, hydrolyzing O-glycosyl compounds"/>
    <property type="evidence" value="ECO:0007669"/>
    <property type="project" value="InterPro"/>
</dbReference>
<protein>
    <submittedName>
        <fullName evidence="2">Uncharacterized protein</fullName>
    </submittedName>
</protein>
<proteinExistence type="predicted"/>
<evidence type="ECO:0000313" key="2">
    <source>
        <dbReference type="EMBL" id="ELR13478.1"/>
    </source>
</evidence>
<dbReference type="InterPro" id="IPR012291">
    <property type="entry name" value="CBM2_carb-bd_dom_sf"/>
</dbReference>
<evidence type="ECO:0000256" key="1">
    <source>
        <dbReference type="SAM" id="SignalP"/>
    </source>
</evidence>
<sequence>MLRQLFVLSACLAALFFCVATAQPCQLSVSQITRSGGSWTQGDFFFQIYDLPIVNTGSSPVTSAVIAIDTAPNQEQVITQFWNLARQSATSNLFNVANPGGNIEVGATLGAGYIVPPTTRLVSVNCVGGPSPTIVATPQPSASPAAGCNAAVSIVARSAAAGGSWTTGPNQFFQIFDITITNTGQRPLNGGVLTFGLPVAGSTITQWWELNRQGNTNVFNVAFNFGPLLVGASQGAGIVVQTSSPSQALPSAVLSNLACAA</sequence>
<organism evidence="2 3">
    <name type="scientific">Acanthamoeba castellanii (strain ATCC 30010 / Neff)</name>
    <dbReference type="NCBI Taxonomy" id="1257118"/>
    <lineage>
        <taxon>Eukaryota</taxon>
        <taxon>Amoebozoa</taxon>
        <taxon>Discosea</taxon>
        <taxon>Longamoebia</taxon>
        <taxon>Centramoebida</taxon>
        <taxon>Acanthamoebidae</taxon>
        <taxon>Acanthamoeba</taxon>
    </lineage>
</organism>
<dbReference type="AlphaFoldDB" id="L8GL84"/>
<dbReference type="RefSeq" id="XP_004335491.1">
    <property type="nucleotide sequence ID" value="XM_004335443.1"/>
</dbReference>
<evidence type="ECO:0000313" key="3">
    <source>
        <dbReference type="Proteomes" id="UP000011083"/>
    </source>
</evidence>
<dbReference type="GeneID" id="14913905"/>
<name>L8GL84_ACACF</name>
<keyword evidence="1" id="KW-0732">Signal</keyword>
<dbReference type="EMBL" id="KB008093">
    <property type="protein sequence ID" value="ELR13478.1"/>
    <property type="molecule type" value="Genomic_DNA"/>
</dbReference>
<feature type="chain" id="PRO_5003989621" evidence="1">
    <location>
        <begin position="23"/>
        <end position="261"/>
    </location>
</feature>